<feature type="signal peptide" evidence="2">
    <location>
        <begin position="1"/>
        <end position="23"/>
    </location>
</feature>
<feature type="region of interest" description="Disordered" evidence="1">
    <location>
        <begin position="113"/>
        <end position="225"/>
    </location>
</feature>
<dbReference type="AlphaFoldDB" id="A0A4S2MTA2"/>
<dbReference type="OrthoDB" id="5346713at2759"/>
<feature type="compositionally biased region" description="Pro residues" evidence="1">
    <location>
        <begin position="165"/>
        <end position="177"/>
    </location>
</feature>
<evidence type="ECO:0000313" key="3">
    <source>
        <dbReference type="EMBL" id="TGZ79703.1"/>
    </source>
</evidence>
<feature type="compositionally biased region" description="Low complexity" evidence="1">
    <location>
        <begin position="178"/>
        <end position="190"/>
    </location>
</feature>
<dbReference type="GO" id="GO:0005096">
    <property type="term" value="F:GTPase activator activity"/>
    <property type="evidence" value="ECO:0007669"/>
    <property type="project" value="InterPro"/>
</dbReference>
<protein>
    <submittedName>
        <fullName evidence="3">Uncharacterized protein</fullName>
    </submittedName>
</protein>
<feature type="chain" id="PRO_5020873934" evidence="2">
    <location>
        <begin position="24"/>
        <end position="1008"/>
    </location>
</feature>
<feature type="compositionally biased region" description="Low complexity" evidence="1">
    <location>
        <begin position="152"/>
        <end position="164"/>
    </location>
</feature>
<dbReference type="InterPro" id="IPR045342">
    <property type="entry name" value="Etd1"/>
</dbReference>
<feature type="compositionally biased region" description="Low complexity" evidence="1">
    <location>
        <begin position="211"/>
        <end position="222"/>
    </location>
</feature>
<dbReference type="GO" id="GO:1902412">
    <property type="term" value="P:regulation of mitotic cytokinesis"/>
    <property type="evidence" value="ECO:0007669"/>
    <property type="project" value="InterPro"/>
</dbReference>
<dbReference type="InParanoid" id="A0A4S2MTA2"/>
<feature type="compositionally biased region" description="Polar residues" evidence="1">
    <location>
        <begin position="191"/>
        <end position="210"/>
    </location>
</feature>
<evidence type="ECO:0000256" key="2">
    <source>
        <dbReference type="SAM" id="SignalP"/>
    </source>
</evidence>
<feature type="compositionally biased region" description="Low complexity" evidence="1">
    <location>
        <begin position="70"/>
        <end position="94"/>
    </location>
</feature>
<feature type="region of interest" description="Disordered" evidence="1">
    <location>
        <begin position="440"/>
        <end position="497"/>
    </location>
</feature>
<dbReference type="Pfam" id="PF20162">
    <property type="entry name" value="Etd1"/>
    <property type="match status" value="1"/>
</dbReference>
<proteinExistence type="predicted"/>
<sequence length="1008" mass="110873">MSTISTLCATSTVALAPCGLALAVPAAINGEDGELNTAPRATRQSPVPPPPPPSRLSTLTQLDSPLPHDSSSSSSASSPGVRSHSSQSRPTSTSKKWFRRLSETFAGVQHTSFFRSSSPSTAGSRSPSFSFSRPSSRINTSRPPTRNKLVKRPPSQLMSSRSSSPLPPQPAQQPPTPVAAAAPRPQRRPSTGLNQLSTPDQPAHTSQFDCSSESPSPRPSTSAFELSWRRQSVSALAPTAWQRYFPAKRHKIDPKKTTAIRKIVPDRLRRRAGPTLVLASAVETKMRGEAISGARGSDAISVYSDLASLYPHSRPDSRHMNDRTETTRPRAHTFAGEIPSMAPMPIPTTGRSFSFLSRSKSTSAAPFFDEKSSPDSFTGICVGTNPRRLSLSSSSESYTSSYYQRTRSTTPGLEIYYNAHEQLSVIQSVSRLTLDTDLDEEGGVRLSMESSSRPIPECAEEEDVRPQTARSYDPEQRSPESPMRPIPSRSHRLSLMSTSERASTLVGSDSEHDFGSDTLFDSIRTRMSQLTPVRADAIFDFDDSNLQMRSPTYTKADQYMDADDTTPVKRPVARNSSPRSIRTARAIVPKISLDDEDGWSTSDWDAPSRSEEDGLRRLAAPAALRNFAGLLSASPAGFSAHSNESTTTYGTAQENLSVVSSAETNSILDWDDGNSIQASSTRSRLRPKIIQAPESDLRPARRLQNYQPFRSQSLPASKTLRGRIPSENWDDDFVADDEGDMVIPHVIQERQASIIGHLGCVREFALLVEDLKRLRDEAISKNIRYGADCLLWDEADGIIALATVDDDTDSQILKREKLQRQHTWAAGQNLDYTTPQSSTRGLPRRSTALLPEDDIFAHFQENGPPTPTIDECKQFQSAAPNRRSVDRNDPIEVAKSMMERMQKHRAERMGGAIETGSSGKTHFDTDMLKDLVAHVNHLKRELLRVLNTTSPPGLLKVKPFIPDSGRDSQFNFSLTPRRSFDKHQSLPAGFDMENGAREYRSTVIGIAS</sequence>
<feature type="compositionally biased region" description="Low complexity" evidence="1">
    <location>
        <begin position="113"/>
        <end position="137"/>
    </location>
</feature>
<keyword evidence="4" id="KW-1185">Reference proteome</keyword>
<keyword evidence="2" id="KW-0732">Signal</keyword>
<evidence type="ECO:0000256" key="1">
    <source>
        <dbReference type="SAM" id="MobiDB-lite"/>
    </source>
</evidence>
<name>A0A4S2MTA2_9PEZI</name>
<dbReference type="Proteomes" id="UP000298138">
    <property type="component" value="Unassembled WGS sequence"/>
</dbReference>
<accession>A0A4S2MTA2</accession>
<reference evidence="3 4" key="1">
    <citation type="submission" date="2019-04" db="EMBL/GenBank/DDBJ databases">
        <title>Comparative genomics and transcriptomics to analyze fruiting body development in filamentous ascomycetes.</title>
        <authorList>
            <consortium name="DOE Joint Genome Institute"/>
            <person name="Lutkenhaus R."/>
            <person name="Traeger S."/>
            <person name="Breuer J."/>
            <person name="Kuo A."/>
            <person name="Lipzen A."/>
            <person name="Pangilinan J."/>
            <person name="Dilworth D."/>
            <person name="Sandor L."/>
            <person name="Poggeler S."/>
            <person name="Barry K."/>
            <person name="Grigoriev I.V."/>
            <person name="Nowrousian M."/>
        </authorList>
    </citation>
    <scope>NUCLEOTIDE SEQUENCE [LARGE SCALE GENOMIC DNA]</scope>
    <source>
        <strain evidence="3 4">CBS 389.68</strain>
    </source>
</reference>
<feature type="region of interest" description="Disordered" evidence="1">
    <location>
        <begin position="31"/>
        <end position="96"/>
    </location>
</feature>
<evidence type="ECO:0000313" key="4">
    <source>
        <dbReference type="Proteomes" id="UP000298138"/>
    </source>
</evidence>
<gene>
    <name evidence="3" type="ORF">EX30DRAFT_349938</name>
</gene>
<dbReference type="EMBL" id="ML220129">
    <property type="protein sequence ID" value="TGZ79703.1"/>
    <property type="molecule type" value="Genomic_DNA"/>
</dbReference>
<organism evidence="3 4">
    <name type="scientific">Ascodesmis nigricans</name>
    <dbReference type="NCBI Taxonomy" id="341454"/>
    <lineage>
        <taxon>Eukaryota</taxon>
        <taxon>Fungi</taxon>
        <taxon>Dikarya</taxon>
        <taxon>Ascomycota</taxon>
        <taxon>Pezizomycotina</taxon>
        <taxon>Pezizomycetes</taxon>
        <taxon>Pezizales</taxon>
        <taxon>Ascodesmidaceae</taxon>
        <taxon>Ascodesmis</taxon>
    </lineage>
</organism>